<name>A0A963Z4T5_9PROT</name>
<comment type="caution">
    <text evidence="1">The sequence shown here is derived from an EMBL/GenBank/DDBJ whole genome shotgun (WGS) entry which is preliminary data.</text>
</comment>
<proteinExistence type="predicted"/>
<evidence type="ECO:0000313" key="2">
    <source>
        <dbReference type="Proteomes" id="UP000721844"/>
    </source>
</evidence>
<dbReference type="GO" id="GO:0016787">
    <property type="term" value="F:hydrolase activity"/>
    <property type="evidence" value="ECO:0007669"/>
    <property type="project" value="UniProtKB-KW"/>
</dbReference>
<keyword evidence="2" id="KW-1185">Reference proteome</keyword>
<organism evidence="1 2">
    <name type="scientific">Acidisoma cellulosilyticum</name>
    <dbReference type="NCBI Taxonomy" id="2802395"/>
    <lineage>
        <taxon>Bacteria</taxon>
        <taxon>Pseudomonadati</taxon>
        <taxon>Pseudomonadota</taxon>
        <taxon>Alphaproteobacteria</taxon>
        <taxon>Acetobacterales</taxon>
        <taxon>Acidocellaceae</taxon>
        <taxon>Acidisoma</taxon>
    </lineage>
</organism>
<dbReference type="RefSeq" id="WP_227309443.1">
    <property type="nucleotide sequence ID" value="NZ_JAESVA010000009.1"/>
</dbReference>
<dbReference type="Proteomes" id="UP000721844">
    <property type="component" value="Unassembled WGS sequence"/>
</dbReference>
<dbReference type="GO" id="GO:0046872">
    <property type="term" value="F:metal ion binding"/>
    <property type="evidence" value="ECO:0007669"/>
    <property type="project" value="UniProtKB-KW"/>
</dbReference>
<dbReference type="AlphaFoldDB" id="A0A963Z4T5"/>
<reference evidence="1 2" key="1">
    <citation type="journal article" date="2021" name="Microorganisms">
        <title>Acidisoma silvae sp. nov. and Acidisomacellulosilytica sp. nov., Two Acidophilic Bacteria Isolated from Decaying Wood, Hydrolyzing Cellulose and Producing Poly-3-hydroxybutyrate.</title>
        <authorList>
            <person name="Mieszkin S."/>
            <person name="Pouder E."/>
            <person name="Uroz S."/>
            <person name="Simon-Colin C."/>
            <person name="Alain K."/>
        </authorList>
    </citation>
    <scope>NUCLEOTIDE SEQUENCE [LARGE SCALE GENOMIC DNA]</scope>
    <source>
        <strain evidence="1 2">HW T5.17</strain>
    </source>
</reference>
<dbReference type="InterPro" id="IPR036866">
    <property type="entry name" value="RibonucZ/Hydroxyglut_hydro"/>
</dbReference>
<dbReference type="Pfam" id="PF23023">
    <property type="entry name" value="Anti-Pycsar_Apyc1"/>
    <property type="match status" value="1"/>
</dbReference>
<gene>
    <name evidence="1" type="ORF">ACELLULO517_21255</name>
</gene>
<accession>A0A963Z4T5</accession>
<dbReference type="Gene3D" id="3.60.15.10">
    <property type="entry name" value="Ribonuclease Z/Hydroxyacylglutathione hydrolase-like"/>
    <property type="match status" value="1"/>
</dbReference>
<dbReference type="EMBL" id="JAESVA010000009">
    <property type="protein sequence ID" value="MCB8882787.1"/>
    <property type="molecule type" value="Genomic_DNA"/>
</dbReference>
<dbReference type="SUPFAM" id="SSF56281">
    <property type="entry name" value="Metallo-hydrolase/oxidoreductase"/>
    <property type="match status" value="1"/>
</dbReference>
<evidence type="ECO:0008006" key="3">
    <source>
        <dbReference type="Google" id="ProtNLM"/>
    </source>
</evidence>
<sequence length="264" mass="30827">MAKSIELYPLGVGDAYTERFWFSHMMLVVDGRKIFIDCPPYIPKMLAENNRIGEKKVVLDDYRELIVTHMHADHVGGIEELSYQQYFRTDNPMKMYAPQWLLQDIWSHLRPAMEESCRGDGGLASLDWYFDPIPMQNPHDMGGFKVEHRFTKHYPRTLAYLFDFGNFKLGYSSDAGFDPEHIAWLDQADVVLHDCCFGPMVERGGDVHIFHASREQLLTLPKQFQEKTFLYHYADKAYDQDPAQPNYDIGAYRLLVQNKIYKLL</sequence>
<evidence type="ECO:0000313" key="1">
    <source>
        <dbReference type="EMBL" id="MCB8882787.1"/>
    </source>
</evidence>
<protein>
    <recommendedName>
        <fullName evidence="3">MBL fold metallo-hydrolase</fullName>
    </recommendedName>
</protein>